<sequence>MNRTQDAKILKYNSMFLGVFMFMFGFLKNFEPFRTMFDVQITESDLPRLSIPLGKVGEMAIGLGLLLPACFRHKTPNLYRPIVFVASAGLVVNMGIATYVHLQPDVPANVLPLGIKTPYIPLFVMFLAVVNLYQAYRGHSRRLQEQAETAQPQSASS</sequence>
<name>A0A7I7SYM2_9MYCO</name>
<organism evidence="2 3">
    <name type="scientific">Mycolicibacterium helvum</name>
    <dbReference type="NCBI Taxonomy" id="1534349"/>
    <lineage>
        <taxon>Bacteria</taxon>
        <taxon>Bacillati</taxon>
        <taxon>Actinomycetota</taxon>
        <taxon>Actinomycetes</taxon>
        <taxon>Mycobacteriales</taxon>
        <taxon>Mycobacteriaceae</taxon>
        <taxon>Mycolicibacterium</taxon>
    </lineage>
</organism>
<keyword evidence="1" id="KW-1133">Transmembrane helix</keyword>
<feature type="transmembrane region" description="Helical" evidence="1">
    <location>
        <begin position="119"/>
        <end position="136"/>
    </location>
</feature>
<reference evidence="2 3" key="1">
    <citation type="journal article" date="2019" name="Emerg. Microbes Infect.">
        <title>Comprehensive subspecies identification of 175 nontuberculous mycobacteria species based on 7547 genomic profiles.</title>
        <authorList>
            <person name="Matsumoto Y."/>
            <person name="Kinjo T."/>
            <person name="Motooka D."/>
            <person name="Nabeya D."/>
            <person name="Jung N."/>
            <person name="Uechi K."/>
            <person name="Horii T."/>
            <person name="Iida T."/>
            <person name="Fujita J."/>
            <person name="Nakamura S."/>
        </authorList>
    </citation>
    <scope>NUCLEOTIDE SEQUENCE [LARGE SCALE GENOMIC DNA]</scope>
    <source>
        <strain evidence="2 3">JCM 30396</strain>
    </source>
</reference>
<evidence type="ECO:0000313" key="2">
    <source>
        <dbReference type="EMBL" id="BBY62134.1"/>
    </source>
</evidence>
<proteinExistence type="predicted"/>
<accession>A0A7I7SYM2</accession>
<dbReference type="EMBL" id="AP022596">
    <property type="protein sequence ID" value="BBY62134.1"/>
    <property type="molecule type" value="Genomic_DNA"/>
</dbReference>
<evidence type="ECO:0000313" key="3">
    <source>
        <dbReference type="Proteomes" id="UP000467148"/>
    </source>
</evidence>
<evidence type="ECO:0000256" key="1">
    <source>
        <dbReference type="SAM" id="Phobius"/>
    </source>
</evidence>
<dbReference type="RefSeq" id="WP_163745989.1">
    <property type="nucleotide sequence ID" value="NZ_AP022596.1"/>
</dbReference>
<dbReference type="AlphaFoldDB" id="A0A7I7SYM2"/>
<dbReference type="KEGG" id="mhev:MHEL_03770"/>
<gene>
    <name evidence="2" type="ORF">MHEL_03770</name>
</gene>
<protein>
    <recommendedName>
        <fullName evidence="4">DoxX family protein</fullName>
    </recommendedName>
</protein>
<dbReference type="Proteomes" id="UP000467148">
    <property type="component" value="Chromosome"/>
</dbReference>
<keyword evidence="1" id="KW-0472">Membrane</keyword>
<feature type="transmembrane region" description="Helical" evidence="1">
    <location>
        <begin position="78"/>
        <end position="99"/>
    </location>
</feature>
<feature type="transmembrane region" description="Helical" evidence="1">
    <location>
        <begin position="12"/>
        <end position="30"/>
    </location>
</feature>
<feature type="transmembrane region" description="Helical" evidence="1">
    <location>
        <begin position="50"/>
        <end position="71"/>
    </location>
</feature>
<keyword evidence="1" id="KW-0812">Transmembrane</keyword>
<evidence type="ECO:0008006" key="4">
    <source>
        <dbReference type="Google" id="ProtNLM"/>
    </source>
</evidence>
<keyword evidence="3" id="KW-1185">Reference proteome</keyword>